<dbReference type="Proteomes" id="UP001646141">
    <property type="component" value="Unassembled WGS sequence"/>
</dbReference>
<proteinExistence type="predicted"/>
<protein>
    <recommendedName>
        <fullName evidence="4">SipW-cognate class signal peptide</fullName>
    </recommendedName>
</protein>
<name>A0ABS1SKH1_9MICO</name>
<keyword evidence="1" id="KW-0812">Transmembrane</keyword>
<gene>
    <name evidence="2" type="ORF">D3226_01635</name>
</gene>
<keyword evidence="1" id="KW-1133">Transmembrane helix</keyword>
<keyword evidence="1" id="KW-0472">Membrane</keyword>
<sequence length="215" mass="21288">MRHGQTGTSRRTWDVGQRGRFTRVRAVLAGALVLGVGGSLTLAAWTDTETAQANFAASVFAIQGSIDGTTFADHPAGSPAVLNFTVAPTAMSPDTTSYARYTVRTTPASTVAGALSLSAASVGGTGLGPYLRYGVVAIAGNVTCNAAAFAPGTGTVIVPAGSPLTTAGTVNQPLAAGGATPVSYCFAVTLPAGTANAAQGLNASATWTFTGTSNS</sequence>
<evidence type="ECO:0008006" key="4">
    <source>
        <dbReference type="Google" id="ProtNLM"/>
    </source>
</evidence>
<dbReference type="NCBIfam" id="TIGR04088">
    <property type="entry name" value="cognate_SipW"/>
    <property type="match status" value="1"/>
</dbReference>
<evidence type="ECO:0000313" key="3">
    <source>
        <dbReference type="Proteomes" id="UP001646141"/>
    </source>
</evidence>
<evidence type="ECO:0000256" key="1">
    <source>
        <dbReference type="SAM" id="Phobius"/>
    </source>
</evidence>
<accession>A0ABS1SKH1</accession>
<evidence type="ECO:0000313" key="2">
    <source>
        <dbReference type="EMBL" id="MBL3688661.1"/>
    </source>
</evidence>
<dbReference type="EMBL" id="QYAD01000001">
    <property type="protein sequence ID" value="MBL3688661.1"/>
    <property type="molecule type" value="Genomic_DNA"/>
</dbReference>
<reference evidence="2 3" key="1">
    <citation type="submission" date="2018-09" db="EMBL/GenBank/DDBJ databases">
        <title>Comparative genomics of Leucobacter spp.</title>
        <authorList>
            <person name="Reis A.C."/>
            <person name="Kolvenbach B.A."/>
            <person name="Corvini P.F.X."/>
            <person name="Nunes O.C."/>
        </authorList>
    </citation>
    <scope>NUCLEOTIDE SEQUENCE [LARGE SCALE GENOMIC DNA]</scope>
    <source>
        <strain evidence="2 3">L-1</strain>
    </source>
</reference>
<comment type="caution">
    <text evidence="2">The sequence shown here is derived from an EMBL/GenBank/DDBJ whole genome shotgun (WGS) entry which is preliminary data.</text>
</comment>
<dbReference type="InterPro" id="IPR023833">
    <property type="entry name" value="Signal_pept_SipW-depend-type"/>
</dbReference>
<organism evidence="2 3">
    <name type="scientific">Leucobacter chromiireducens subsp. chromiireducens</name>
    <dbReference type="NCBI Taxonomy" id="660067"/>
    <lineage>
        <taxon>Bacteria</taxon>
        <taxon>Bacillati</taxon>
        <taxon>Actinomycetota</taxon>
        <taxon>Actinomycetes</taxon>
        <taxon>Micrococcales</taxon>
        <taxon>Microbacteriaceae</taxon>
        <taxon>Leucobacter</taxon>
    </lineage>
</organism>
<keyword evidence="3" id="KW-1185">Reference proteome</keyword>
<feature type="transmembrane region" description="Helical" evidence="1">
    <location>
        <begin position="26"/>
        <end position="45"/>
    </location>
</feature>